<organism evidence="10 11">
    <name type="scientific">Candidatus Palibaumannia cicadellinicola</name>
    <dbReference type="NCBI Taxonomy" id="186490"/>
    <lineage>
        <taxon>Bacteria</taxon>
        <taxon>Pseudomonadati</taxon>
        <taxon>Pseudomonadota</taxon>
        <taxon>Gammaproteobacteria</taxon>
        <taxon>Candidatus Palibaumannia</taxon>
    </lineage>
</organism>
<evidence type="ECO:0000256" key="6">
    <source>
        <dbReference type="NCBIfam" id="TIGR03654"/>
    </source>
</evidence>
<dbReference type="InterPro" id="IPR000702">
    <property type="entry name" value="Ribosomal_uL6-like"/>
</dbReference>
<dbReference type="InterPro" id="IPR002358">
    <property type="entry name" value="Ribosomal_uL6_CS"/>
</dbReference>
<comment type="function">
    <text evidence="8">This protein binds to the 23S rRNA, and is important in its secondary structure. It is located near the subunit interface in the base of the L7/L12 stalk, and near the tRNA binding site of the peptidyltransferase center.</text>
</comment>
<evidence type="ECO:0000259" key="9">
    <source>
        <dbReference type="Pfam" id="PF00347"/>
    </source>
</evidence>
<dbReference type="GO" id="GO:0003735">
    <property type="term" value="F:structural constituent of ribosome"/>
    <property type="evidence" value="ECO:0007669"/>
    <property type="project" value="UniProtKB-UniRule"/>
</dbReference>
<dbReference type="PANTHER" id="PTHR11655:SF14">
    <property type="entry name" value="LARGE RIBOSOMAL SUBUNIT PROTEIN UL6M"/>
    <property type="match status" value="1"/>
</dbReference>
<comment type="similarity">
    <text evidence="7">Belongs to the universal ribosomal protein uL6 family.</text>
</comment>
<evidence type="ECO:0000256" key="5">
    <source>
        <dbReference type="ARBA" id="ARBA00035454"/>
    </source>
</evidence>
<dbReference type="NCBIfam" id="TIGR03654">
    <property type="entry name" value="L6_bact"/>
    <property type="match status" value="1"/>
</dbReference>
<dbReference type="KEGG" id="bcib:IM45_779"/>
<evidence type="ECO:0000313" key="10">
    <source>
        <dbReference type="EMBL" id="AIN47263.1"/>
    </source>
</evidence>
<dbReference type="PANTHER" id="PTHR11655">
    <property type="entry name" value="60S/50S RIBOSOMAL PROTEIN L6/L9"/>
    <property type="match status" value="1"/>
</dbReference>
<evidence type="ECO:0000256" key="8">
    <source>
        <dbReference type="RuleBase" id="RU003870"/>
    </source>
</evidence>
<dbReference type="EMBL" id="CP008985">
    <property type="protein sequence ID" value="AIN47263.1"/>
    <property type="molecule type" value="Genomic_DNA"/>
</dbReference>
<dbReference type="PROSITE" id="PS00525">
    <property type="entry name" value="RIBOSOMAL_L6_1"/>
    <property type="match status" value="1"/>
</dbReference>
<dbReference type="AlphaFoldDB" id="A0A088NAW7"/>
<dbReference type="InterPro" id="IPR036789">
    <property type="entry name" value="Ribosomal_uL6-like_a/b-dom_sf"/>
</dbReference>
<accession>A0A088NAW7</accession>
<dbReference type="InterPro" id="IPR019906">
    <property type="entry name" value="Ribosomal_uL6_bac-type"/>
</dbReference>
<reference evidence="10 11" key="1">
    <citation type="journal article" date="2014" name="MBio">
        <title>Differential genome evolution between companion symbionts in an insect-bacterial symbiosis.</title>
        <authorList>
            <person name="Bennett G.M."/>
            <person name="McCutcheon J.P."/>
            <person name="MacDonald B.R."/>
            <person name="Romanovicz D."/>
            <person name="Moran N.A."/>
        </authorList>
    </citation>
    <scope>NUCLEOTIDE SEQUENCE [LARGE SCALE GENOMIC DNA]</scope>
    <source>
        <strain evidence="10 11">BGSS</strain>
    </source>
</reference>
<dbReference type="GO" id="GO:0002181">
    <property type="term" value="P:cytoplasmic translation"/>
    <property type="evidence" value="ECO:0007669"/>
    <property type="project" value="TreeGrafter"/>
</dbReference>
<dbReference type="GO" id="GO:0022625">
    <property type="term" value="C:cytosolic large ribosomal subunit"/>
    <property type="evidence" value="ECO:0007669"/>
    <property type="project" value="UniProtKB-UniRule"/>
</dbReference>
<evidence type="ECO:0000256" key="1">
    <source>
        <dbReference type="ARBA" id="ARBA00022730"/>
    </source>
</evidence>
<dbReference type="PIRSF" id="PIRSF002162">
    <property type="entry name" value="Ribosomal_L6"/>
    <property type="match status" value="1"/>
</dbReference>
<sequence>MSRVAKLPIIIPTNVEVKFNGQKIDIKGTKGELTRTIHNAVSIQQVDNILIFLPRKGYSYINGWALAGTTRALINGMVIGVTKGFTKKLQLIGVGYRVVIQNHIISLFLGFSHHIEYKLPINITVECPSQTELILHSADKQALGQVASDLHSYRNPDAYKGKGVRYAEEVVCTKEAKKK</sequence>
<dbReference type="SUPFAM" id="SSF56053">
    <property type="entry name" value="Ribosomal protein L6"/>
    <property type="match status" value="2"/>
</dbReference>
<dbReference type="RefSeq" id="WP_038498603.1">
    <property type="nucleotide sequence ID" value="NZ_CP008985.1"/>
</dbReference>
<keyword evidence="2 8" id="KW-0694">RNA-binding</keyword>
<feature type="domain" description="Large ribosomal subunit protein uL6 alpha-beta" evidence="9">
    <location>
        <begin position="11"/>
        <end position="84"/>
    </location>
</feature>
<evidence type="ECO:0000313" key="11">
    <source>
        <dbReference type="Proteomes" id="UP000067325"/>
    </source>
</evidence>
<dbReference type="GO" id="GO:0019843">
    <property type="term" value="F:rRNA binding"/>
    <property type="evidence" value="ECO:0007669"/>
    <property type="project" value="UniProtKB-UniRule"/>
</dbReference>
<dbReference type="Pfam" id="PF00347">
    <property type="entry name" value="Ribosomal_L6"/>
    <property type="match status" value="2"/>
</dbReference>
<dbReference type="Gene3D" id="3.90.930.12">
    <property type="entry name" value="Ribosomal protein L6, alpha-beta domain"/>
    <property type="match status" value="2"/>
</dbReference>
<evidence type="ECO:0000256" key="3">
    <source>
        <dbReference type="ARBA" id="ARBA00022980"/>
    </source>
</evidence>
<keyword evidence="1 8" id="KW-0699">rRNA-binding</keyword>
<evidence type="ECO:0000256" key="7">
    <source>
        <dbReference type="RuleBase" id="RU003869"/>
    </source>
</evidence>
<dbReference type="InterPro" id="IPR020040">
    <property type="entry name" value="Ribosomal_uL6_a/b-dom"/>
</dbReference>
<dbReference type="eggNOG" id="COG0097">
    <property type="taxonomic scope" value="Bacteria"/>
</dbReference>
<name>A0A088NAW7_9GAMM</name>
<protein>
    <recommendedName>
        <fullName evidence="5 6">50S ribosomal protein L6</fullName>
    </recommendedName>
</protein>
<proteinExistence type="inferred from homology"/>
<evidence type="ECO:0000256" key="2">
    <source>
        <dbReference type="ARBA" id="ARBA00022884"/>
    </source>
</evidence>
<dbReference type="FunFam" id="3.90.930.12:FF:000002">
    <property type="entry name" value="50S ribosomal protein L6"/>
    <property type="match status" value="1"/>
</dbReference>
<keyword evidence="4 7" id="KW-0687">Ribonucleoprotein</keyword>
<dbReference type="OrthoDB" id="9805007at2"/>
<dbReference type="PRINTS" id="PR00059">
    <property type="entry name" value="RIBOSOMALL6"/>
</dbReference>
<dbReference type="Proteomes" id="UP000067325">
    <property type="component" value="Chromosome"/>
</dbReference>
<feature type="domain" description="Large ribosomal subunit protein uL6 alpha-beta" evidence="9">
    <location>
        <begin position="92"/>
        <end position="166"/>
    </location>
</feature>
<gene>
    <name evidence="10" type="ORF">IM45_779</name>
</gene>
<evidence type="ECO:0000256" key="4">
    <source>
        <dbReference type="ARBA" id="ARBA00023274"/>
    </source>
</evidence>
<keyword evidence="3 7" id="KW-0689">Ribosomal protein</keyword>